<evidence type="ECO:0000313" key="2">
    <source>
        <dbReference type="Proteomes" id="UP001279734"/>
    </source>
</evidence>
<dbReference type="EMBL" id="BSYO01000033">
    <property type="protein sequence ID" value="GMH27939.1"/>
    <property type="molecule type" value="Genomic_DNA"/>
</dbReference>
<organism evidence="1 2">
    <name type="scientific">Nepenthes gracilis</name>
    <name type="common">Slender pitcher plant</name>
    <dbReference type="NCBI Taxonomy" id="150966"/>
    <lineage>
        <taxon>Eukaryota</taxon>
        <taxon>Viridiplantae</taxon>
        <taxon>Streptophyta</taxon>
        <taxon>Embryophyta</taxon>
        <taxon>Tracheophyta</taxon>
        <taxon>Spermatophyta</taxon>
        <taxon>Magnoliopsida</taxon>
        <taxon>eudicotyledons</taxon>
        <taxon>Gunneridae</taxon>
        <taxon>Pentapetalae</taxon>
        <taxon>Caryophyllales</taxon>
        <taxon>Nepenthaceae</taxon>
        <taxon>Nepenthes</taxon>
    </lineage>
</organism>
<dbReference type="Proteomes" id="UP001279734">
    <property type="component" value="Unassembled WGS sequence"/>
</dbReference>
<reference evidence="1" key="1">
    <citation type="submission" date="2023-05" db="EMBL/GenBank/DDBJ databases">
        <title>Nepenthes gracilis genome sequencing.</title>
        <authorList>
            <person name="Fukushima K."/>
        </authorList>
    </citation>
    <scope>NUCLEOTIDE SEQUENCE</scope>
    <source>
        <strain evidence="1">SING2019-196</strain>
    </source>
</reference>
<gene>
    <name evidence="1" type="ORF">Nepgr_029782</name>
</gene>
<keyword evidence="2" id="KW-1185">Reference proteome</keyword>
<evidence type="ECO:0000313" key="1">
    <source>
        <dbReference type="EMBL" id="GMH27939.1"/>
    </source>
</evidence>
<comment type="caution">
    <text evidence="1">The sequence shown here is derived from an EMBL/GenBank/DDBJ whole genome shotgun (WGS) entry which is preliminary data.</text>
</comment>
<sequence>MELPEVGSASGRIQGDVSIKTKSDAIRFKATSFNVLICGHHKVFPVKRAPIQRCSLVPKLSGKKVVR</sequence>
<dbReference type="AlphaFoldDB" id="A0AAD3TEY5"/>
<proteinExistence type="predicted"/>
<name>A0AAD3TEY5_NEPGR</name>
<accession>A0AAD3TEY5</accession>
<protein>
    <submittedName>
        <fullName evidence="1">Uncharacterized protein</fullName>
    </submittedName>
</protein>